<dbReference type="AlphaFoldDB" id="A0ABF7PL31"/>
<dbReference type="SUPFAM" id="SSF46689">
    <property type="entry name" value="Homeodomain-like"/>
    <property type="match status" value="1"/>
</dbReference>
<dbReference type="PRINTS" id="PR00455">
    <property type="entry name" value="HTHTETR"/>
</dbReference>
<evidence type="ECO:0000259" key="5">
    <source>
        <dbReference type="PROSITE" id="PS50977"/>
    </source>
</evidence>
<sequence>MRVDAYDTDSRADGESPLIETIAHPVHEKESAPAGRKMDIVIRAAWQLFLEQGFSATSMDAIAKAAGVSKATLYAYFPSKEALFASLIVAECESLQRDLPVPKLSAGLSEALRDFARQYLHTFIHRKDVAFVRIIANESGRFPVLARLFYESGPEATIRRLAQFLEEARAARVLEFDDPMEAANQFLSLVRGELPLLIVLGLSDLTEEAIEQEIEAGLKFFLKACQPRA</sequence>
<proteinExistence type="predicted"/>
<dbReference type="EMBL" id="NWTE01000004">
    <property type="protein sequence ID" value="PDT61262.1"/>
    <property type="molecule type" value="Genomic_DNA"/>
</dbReference>
<dbReference type="Pfam" id="PF00440">
    <property type="entry name" value="TetR_N"/>
    <property type="match status" value="1"/>
</dbReference>
<dbReference type="InterPro" id="IPR036271">
    <property type="entry name" value="Tet_transcr_reg_TetR-rel_C_sf"/>
</dbReference>
<keyword evidence="2 4" id="KW-0238">DNA-binding</keyword>
<organism evidence="6">
    <name type="scientific">Bradyrhizobium diazoefficiens</name>
    <dbReference type="NCBI Taxonomy" id="1355477"/>
    <lineage>
        <taxon>Bacteria</taxon>
        <taxon>Pseudomonadati</taxon>
        <taxon>Pseudomonadota</taxon>
        <taxon>Alphaproteobacteria</taxon>
        <taxon>Hyphomicrobiales</taxon>
        <taxon>Nitrobacteraceae</taxon>
        <taxon>Bradyrhizobium</taxon>
    </lineage>
</organism>
<accession>A0ABF7PL31</accession>
<comment type="caution">
    <text evidence="6">The sequence shown here is derived from an EMBL/GenBank/DDBJ whole genome shotgun (WGS) entry which is preliminary data.</text>
</comment>
<dbReference type="PROSITE" id="PS50977">
    <property type="entry name" value="HTH_TETR_2"/>
    <property type="match status" value="1"/>
</dbReference>
<dbReference type="PANTHER" id="PTHR30055">
    <property type="entry name" value="HTH-TYPE TRANSCRIPTIONAL REGULATOR RUTR"/>
    <property type="match status" value="1"/>
</dbReference>
<feature type="domain" description="HTH tetR-type" evidence="5">
    <location>
        <begin position="35"/>
        <end position="95"/>
    </location>
</feature>
<protein>
    <submittedName>
        <fullName evidence="6">TetR/AcrR family transcriptional regulator</fullName>
    </submittedName>
</protein>
<reference evidence="6" key="1">
    <citation type="submission" date="2017-09" db="EMBL/GenBank/DDBJ databases">
        <title>Comparative genomics of rhizobia isolated from Phaseolus vulgaris in China.</title>
        <authorList>
            <person name="Tong W."/>
        </authorList>
    </citation>
    <scope>NUCLEOTIDE SEQUENCE</scope>
    <source>
        <strain evidence="6">Y21</strain>
    </source>
</reference>
<evidence type="ECO:0000256" key="3">
    <source>
        <dbReference type="ARBA" id="ARBA00023163"/>
    </source>
</evidence>
<dbReference type="InterPro" id="IPR009057">
    <property type="entry name" value="Homeodomain-like_sf"/>
</dbReference>
<evidence type="ECO:0000256" key="2">
    <source>
        <dbReference type="ARBA" id="ARBA00023125"/>
    </source>
</evidence>
<dbReference type="InterPro" id="IPR050109">
    <property type="entry name" value="HTH-type_TetR-like_transc_reg"/>
</dbReference>
<keyword evidence="3" id="KW-0804">Transcription</keyword>
<dbReference type="FunFam" id="1.10.10.60:FF:000141">
    <property type="entry name" value="TetR family transcriptional regulator"/>
    <property type="match status" value="1"/>
</dbReference>
<evidence type="ECO:0000313" key="6">
    <source>
        <dbReference type="EMBL" id="PDT61262.1"/>
    </source>
</evidence>
<dbReference type="Pfam" id="PF14246">
    <property type="entry name" value="TetR_C_7"/>
    <property type="match status" value="1"/>
</dbReference>
<dbReference type="GO" id="GO:0003677">
    <property type="term" value="F:DNA binding"/>
    <property type="evidence" value="ECO:0007669"/>
    <property type="project" value="UniProtKB-UniRule"/>
</dbReference>
<gene>
    <name evidence="6" type="ORF">CO678_15510</name>
</gene>
<name>A0ABF7PL31_9BRAD</name>
<evidence type="ECO:0000256" key="1">
    <source>
        <dbReference type="ARBA" id="ARBA00023015"/>
    </source>
</evidence>
<dbReference type="InterPro" id="IPR023772">
    <property type="entry name" value="DNA-bd_HTH_TetR-type_CS"/>
</dbReference>
<dbReference type="InterPro" id="IPR039536">
    <property type="entry name" value="TetR_C_Proteobacteria"/>
</dbReference>
<dbReference type="SUPFAM" id="SSF48498">
    <property type="entry name" value="Tetracyclin repressor-like, C-terminal domain"/>
    <property type="match status" value="1"/>
</dbReference>
<dbReference type="SMR" id="A0ABF7PL31"/>
<dbReference type="Gene3D" id="1.10.357.10">
    <property type="entry name" value="Tetracycline Repressor, domain 2"/>
    <property type="match status" value="1"/>
</dbReference>
<dbReference type="InterPro" id="IPR001647">
    <property type="entry name" value="HTH_TetR"/>
</dbReference>
<dbReference type="Gene3D" id="1.10.10.60">
    <property type="entry name" value="Homeodomain-like"/>
    <property type="match status" value="1"/>
</dbReference>
<feature type="DNA-binding region" description="H-T-H motif" evidence="4">
    <location>
        <begin position="58"/>
        <end position="77"/>
    </location>
</feature>
<dbReference type="PROSITE" id="PS01081">
    <property type="entry name" value="HTH_TETR_1"/>
    <property type="match status" value="1"/>
</dbReference>
<keyword evidence="1" id="KW-0805">Transcription regulation</keyword>
<evidence type="ECO:0000256" key="4">
    <source>
        <dbReference type="PROSITE-ProRule" id="PRU00335"/>
    </source>
</evidence>
<dbReference type="FunFam" id="1.10.357.10:FF:000071">
    <property type="entry name" value="Transcriptional regulatory protein"/>
    <property type="match status" value="1"/>
</dbReference>
<dbReference type="PANTHER" id="PTHR30055:SF146">
    <property type="entry name" value="HTH-TYPE TRANSCRIPTIONAL DUAL REGULATOR CECR"/>
    <property type="match status" value="1"/>
</dbReference>